<dbReference type="EnsemblMetazoa" id="tetur22g00600.1">
    <property type="protein sequence ID" value="tetur22g00600.1"/>
    <property type="gene ID" value="tetur22g00600"/>
</dbReference>
<dbReference type="AlphaFoldDB" id="T1KUM7"/>
<accession>T1KUM7</accession>
<name>T1KUM7_TETUR</name>
<sequence length="27" mass="3109">MDLFITGDLVALVWLVNLFKFGLVRDI</sequence>
<protein>
    <submittedName>
        <fullName evidence="1">Uncharacterized protein</fullName>
    </submittedName>
</protein>
<evidence type="ECO:0000313" key="1">
    <source>
        <dbReference type="EnsemblMetazoa" id="tetur22g00600.1"/>
    </source>
</evidence>
<dbReference type="EMBL" id="CAEY01000578">
    <property type="status" value="NOT_ANNOTATED_CDS"/>
    <property type="molecule type" value="Genomic_DNA"/>
</dbReference>
<organism evidence="1 2">
    <name type="scientific">Tetranychus urticae</name>
    <name type="common">Two-spotted spider mite</name>
    <dbReference type="NCBI Taxonomy" id="32264"/>
    <lineage>
        <taxon>Eukaryota</taxon>
        <taxon>Metazoa</taxon>
        <taxon>Ecdysozoa</taxon>
        <taxon>Arthropoda</taxon>
        <taxon>Chelicerata</taxon>
        <taxon>Arachnida</taxon>
        <taxon>Acari</taxon>
        <taxon>Acariformes</taxon>
        <taxon>Trombidiformes</taxon>
        <taxon>Prostigmata</taxon>
        <taxon>Eleutherengona</taxon>
        <taxon>Raphignathae</taxon>
        <taxon>Tetranychoidea</taxon>
        <taxon>Tetranychidae</taxon>
        <taxon>Tetranychus</taxon>
    </lineage>
</organism>
<dbReference type="Proteomes" id="UP000015104">
    <property type="component" value="Unassembled WGS sequence"/>
</dbReference>
<reference evidence="2" key="1">
    <citation type="submission" date="2011-08" db="EMBL/GenBank/DDBJ databases">
        <authorList>
            <person name="Rombauts S."/>
        </authorList>
    </citation>
    <scope>NUCLEOTIDE SEQUENCE</scope>
    <source>
        <strain evidence="2">London</strain>
    </source>
</reference>
<proteinExistence type="predicted"/>
<evidence type="ECO:0000313" key="2">
    <source>
        <dbReference type="Proteomes" id="UP000015104"/>
    </source>
</evidence>
<reference evidence="1" key="2">
    <citation type="submission" date="2015-06" db="UniProtKB">
        <authorList>
            <consortium name="EnsemblMetazoa"/>
        </authorList>
    </citation>
    <scope>IDENTIFICATION</scope>
</reference>
<keyword evidence="2" id="KW-1185">Reference proteome</keyword>
<dbReference type="HOGENOM" id="CLU_3415451_0_0_1"/>